<keyword evidence="3 4" id="KW-0378">Hydrolase</keyword>
<keyword evidence="1" id="KW-0140">cGMP</keyword>
<evidence type="ECO:0000256" key="1">
    <source>
        <dbReference type="ARBA" id="ARBA00022535"/>
    </source>
</evidence>
<dbReference type="EC" id="3.1.4.-" evidence="4"/>
<keyword evidence="7" id="KW-1185">Reference proteome</keyword>
<organism evidence="6 7">
    <name type="scientific">Mya arenaria</name>
    <name type="common">Soft-shell clam</name>
    <dbReference type="NCBI Taxonomy" id="6604"/>
    <lineage>
        <taxon>Eukaryota</taxon>
        <taxon>Metazoa</taxon>
        <taxon>Spiralia</taxon>
        <taxon>Lophotrochozoa</taxon>
        <taxon>Mollusca</taxon>
        <taxon>Bivalvia</taxon>
        <taxon>Autobranchia</taxon>
        <taxon>Heteroconchia</taxon>
        <taxon>Euheterodonta</taxon>
        <taxon>Imparidentia</taxon>
        <taxon>Neoheterodontei</taxon>
        <taxon>Myida</taxon>
        <taxon>Myoidea</taxon>
        <taxon>Myidae</taxon>
        <taxon>Mya</taxon>
    </lineage>
</organism>
<accession>A0ABY7DJJ8</accession>
<sequence>MHSFLSQIAACYSHIQRTFQSQRSNEERVSQQLIRLCGELCDQDAAQLQLKVIRYLEEETQAEFAFLLLVVPETQELFCQGHSSSFSAALETKQPLSLDDVPKEKIRGIEELVDTSVHSLLCVPVTSRSDNSLIALACLVNKLNGHRFTEKDISTIRQCFRYTATVLTSTLAFQNERKLKVQTQALLKVARHLFTNLDDLTKLLREIMQQARNLTNAESTKKDNEVQEEIRLPISQGIAGKVATSGELLNIQDAYAHPLFYRAIDDSTGFRTRNILCFPIKDEKGRILGVAQLCNKKNGDGFTQFDEEIATAFGIYCAISISHSLMLKKVTDSQIRSNLANELMMYHMKSLMLKKVMDAKVRNTLANELMMYHMKVSPDDVQGLSTCDIPHPRMLDADFVQFSYAPRLLPEDRTPLACLAMFEDLNLLTRWRIRRETIARFILMVKKGYRNPPYHNWMHAYTVAQYCYQMVKNLKLEKCLEDIEIFSLFVSCLCHDIDHRGTNNHFQTAARHHFAQTMCILNTEGCNVFENLSSKDYQTVLDLVRDIILATDLQHHFKIMKNLTELSNRGYDRTLVRDRKLLTCLLMTACDLSDQTRPWNNTKKVAALIYKEFFSQGDMEKARGWQPDQMYDREKAHIPAVQIGFLDFVVLPAFRVLEKIFPPMKECADSIKNNKDHWEQISELVRIKHSGSTSHMTFDEVLALENEPLDMELTNGEN</sequence>
<dbReference type="CDD" id="cd00077">
    <property type="entry name" value="HDc"/>
    <property type="match status" value="1"/>
</dbReference>
<evidence type="ECO:0000256" key="2">
    <source>
        <dbReference type="ARBA" id="ARBA00022723"/>
    </source>
</evidence>
<dbReference type="InterPro" id="IPR002073">
    <property type="entry name" value="PDEase_catalytic_dom"/>
</dbReference>
<proteinExistence type="inferred from homology"/>
<evidence type="ECO:0000256" key="4">
    <source>
        <dbReference type="RuleBase" id="RU363067"/>
    </source>
</evidence>
<dbReference type="SUPFAM" id="SSF109604">
    <property type="entry name" value="HD-domain/PDEase-like"/>
    <property type="match status" value="1"/>
</dbReference>
<keyword evidence="2 4" id="KW-0479">Metal-binding</keyword>
<evidence type="ECO:0000313" key="6">
    <source>
        <dbReference type="EMBL" id="WAQ97874.1"/>
    </source>
</evidence>
<reference evidence="6" key="1">
    <citation type="submission" date="2022-11" db="EMBL/GenBank/DDBJ databases">
        <title>Centuries of genome instability and evolution in soft-shell clam transmissible cancer (bioRxiv).</title>
        <authorList>
            <person name="Hart S.F.M."/>
            <person name="Yonemitsu M.A."/>
            <person name="Giersch R.M."/>
            <person name="Beal B.F."/>
            <person name="Arriagada G."/>
            <person name="Davis B.W."/>
            <person name="Ostrander E.A."/>
            <person name="Goff S.P."/>
            <person name="Metzger M.J."/>
        </authorList>
    </citation>
    <scope>NUCLEOTIDE SEQUENCE</scope>
    <source>
        <strain evidence="6">MELC-2E11</strain>
        <tissue evidence="6">Siphon/mantle</tissue>
    </source>
</reference>
<dbReference type="PROSITE" id="PS51845">
    <property type="entry name" value="PDEASE_I_2"/>
    <property type="match status" value="1"/>
</dbReference>
<protein>
    <recommendedName>
        <fullName evidence="4">Phosphodiesterase</fullName>
        <ecNumber evidence="4">3.1.4.-</ecNumber>
    </recommendedName>
</protein>
<dbReference type="SMART" id="SM00471">
    <property type="entry name" value="HDc"/>
    <property type="match status" value="1"/>
</dbReference>
<evidence type="ECO:0000313" key="7">
    <source>
        <dbReference type="Proteomes" id="UP001164746"/>
    </source>
</evidence>
<dbReference type="Gene3D" id="3.30.450.40">
    <property type="match status" value="2"/>
</dbReference>
<dbReference type="SMART" id="SM00065">
    <property type="entry name" value="GAF"/>
    <property type="match status" value="2"/>
</dbReference>
<evidence type="ECO:0000259" key="5">
    <source>
        <dbReference type="PROSITE" id="PS51845"/>
    </source>
</evidence>
<dbReference type="EMBL" id="CP111014">
    <property type="protein sequence ID" value="WAQ97874.1"/>
    <property type="molecule type" value="Genomic_DNA"/>
</dbReference>
<dbReference type="InterPro" id="IPR023174">
    <property type="entry name" value="PDEase_CS"/>
</dbReference>
<gene>
    <name evidence="6" type="ORF">MAR_022247</name>
</gene>
<dbReference type="InterPro" id="IPR003607">
    <property type="entry name" value="HD/PDEase_dom"/>
</dbReference>
<evidence type="ECO:0000256" key="3">
    <source>
        <dbReference type="ARBA" id="ARBA00022801"/>
    </source>
</evidence>
<feature type="domain" description="PDEase" evidence="5">
    <location>
        <begin position="377"/>
        <end position="685"/>
    </location>
</feature>
<dbReference type="PROSITE" id="PS00126">
    <property type="entry name" value="PDEASE_I_1"/>
    <property type="match status" value="1"/>
</dbReference>
<dbReference type="InterPro" id="IPR003018">
    <property type="entry name" value="GAF"/>
</dbReference>
<dbReference type="Pfam" id="PF01590">
    <property type="entry name" value="GAF"/>
    <property type="match status" value="2"/>
</dbReference>
<comment type="cofactor">
    <cofactor evidence="4">
        <name>a divalent metal cation</name>
        <dbReference type="ChEBI" id="CHEBI:60240"/>
    </cofactor>
    <text evidence="4">Binds 2 divalent metal cations per subunit. Site 1 may preferentially bind zinc ions, while site 2 has a preference for magnesium and/or manganese ions.</text>
</comment>
<name>A0ABY7DJJ8_MYAAR</name>
<dbReference type="Pfam" id="PF00233">
    <property type="entry name" value="PDEase_I"/>
    <property type="match status" value="1"/>
</dbReference>
<dbReference type="InterPro" id="IPR029016">
    <property type="entry name" value="GAF-like_dom_sf"/>
</dbReference>
<dbReference type="Proteomes" id="UP001164746">
    <property type="component" value="Chromosome 3"/>
</dbReference>
<dbReference type="InterPro" id="IPR036971">
    <property type="entry name" value="PDEase_catalytic_dom_sf"/>
</dbReference>
<comment type="similarity">
    <text evidence="4">Belongs to the cyclic nucleotide phosphodiesterase family.</text>
</comment>
<dbReference type="InterPro" id="IPR023088">
    <property type="entry name" value="PDEase"/>
</dbReference>
<dbReference type="PRINTS" id="PR00387">
    <property type="entry name" value="PDIESTERASE1"/>
</dbReference>
<dbReference type="Gene3D" id="1.10.1300.10">
    <property type="entry name" value="3'5'-cyclic nucleotide phosphodiesterase, catalytic domain"/>
    <property type="match status" value="1"/>
</dbReference>
<dbReference type="PANTHER" id="PTHR11347">
    <property type="entry name" value="CYCLIC NUCLEOTIDE PHOSPHODIESTERASE"/>
    <property type="match status" value="1"/>
</dbReference>
<dbReference type="SUPFAM" id="SSF55781">
    <property type="entry name" value="GAF domain-like"/>
    <property type="match status" value="2"/>
</dbReference>